<comment type="cofactor">
    <cofactor evidence="6">
        <name>[2Fe-2S] cluster</name>
        <dbReference type="ChEBI" id="CHEBI:190135"/>
    </cofactor>
</comment>
<dbReference type="GO" id="GO:0051537">
    <property type="term" value="F:2 iron, 2 sulfur cluster binding"/>
    <property type="evidence" value="ECO:0007669"/>
    <property type="project" value="UniProtKB-KW"/>
</dbReference>
<keyword evidence="2" id="KW-0479">Metal-binding</keyword>
<evidence type="ECO:0000313" key="9">
    <source>
        <dbReference type="EMBL" id="HGY93339.1"/>
    </source>
</evidence>
<dbReference type="Pfam" id="PF00355">
    <property type="entry name" value="Rieske"/>
    <property type="match status" value="1"/>
</dbReference>
<evidence type="ECO:0000259" key="8">
    <source>
        <dbReference type="PROSITE" id="PS51296"/>
    </source>
</evidence>
<dbReference type="InterPro" id="IPR005805">
    <property type="entry name" value="Rieske_Fe-S_prot_C"/>
</dbReference>
<evidence type="ECO:0000256" key="1">
    <source>
        <dbReference type="ARBA" id="ARBA00022714"/>
    </source>
</evidence>
<keyword evidence="7" id="KW-0472">Membrane</keyword>
<keyword evidence="4" id="KW-0411">Iron-sulfur</keyword>
<dbReference type="GO" id="GO:0016020">
    <property type="term" value="C:membrane"/>
    <property type="evidence" value="ECO:0007669"/>
    <property type="project" value="InterPro"/>
</dbReference>
<accession>A0A7V4XQH3</accession>
<protein>
    <submittedName>
        <fullName evidence="9">Ubiquinol-cytochrome c reductase iron-sulfur subunit</fullName>
    </submittedName>
</protein>
<feature type="transmembrane region" description="Helical" evidence="7">
    <location>
        <begin position="47"/>
        <end position="72"/>
    </location>
</feature>
<evidence type="ECO:0000256" key="5">
    <source>
        <dbReference type="ARBA" id="ARBA00023157"/>
    </source>
</evidence>
<dbReference type="InterPro" id="IPR036922">
    <property type="entry name" value="Rieske_2Fe-2S_sf"/>
</dbReference>
<keyword evidence="7" id="KW-1133">Transmembrane helix</keyword>
<organism evidence="9">
    <name type="scientific">Acidobacterium capsulatum</name>
    <dbReference type="NCBI Taxonomy" id="33075"/>
    <lineage>
        <taxon>Bacteria</taxon>
        <taxon>Pseudomonadati</taxon>
        <taxon>Acidobacteriota</taxon>
        <taxon>Terriglobia</taxon>
        <taxon>Terriglobales</taxon>
        <taxon>Acidobacteriaceae</taxon>
        <taxon>Acidobacterium</taxon>
    </lineage>
</organism>
<comment type="caution">
    <text evidence="9">The sequence shown here is derived from an EMBL/GenBank/DDBJ whole genome shotgun (WGS) entry which is preliminary data.</text>
</comment>
<reference evidence="9" key="1">
    <citation type="journal article" date="2020" name="mSystems">
        <title>Genome- and Community-Level Interaction Insights into Carbon Utilization and Element Cycling Functions of Hydrothermarchaeota in Hydrothermal Sediment.</title>
        <authorList>
            <person name="Zhou Z."/>
            <person name="Liu Y."/>
            <person name="Xu W."/>
            <person name="Pan J."/>
            <person name="Luo Z.H."/>
            <person name="Li M."/>
        </authorList>
    </citation>
    <scope>NUCLEOTIDE SEQUENCE [LARGE SCALE GENOMIC DNA]</scope>
    <source>
        <strain evidence="9">SpSt-855</strain>
    </source>
</reference>
<keyword evidence="3" id="KW-0408">Iron</keyword>
<evidence type="ECO:0000256" key="3">
    <source>
        <dbReference type="ARBA" id="ARBA00023004"/>
    </source>
</evidence>
<dbReference type="PANTHER" id="PTHR10134">
    <property type="entry name" value="CYTOCHROME B-C1 COMPLEX SUBUNIT RIESKE, MITOCHONDRIAL"/>
    <property type="match status" value="1"/>
</dbReference>
<dbReference type="Gene3D" id="2.102.10.10">
    <property type="entry name" value="Rieske [2Fe-2S] iron-sulphur domain"/>
    <property type="match status" value="1"/>
</dbReference>
<dbReference type="GO" id="GO:0046872">
    <property type="term" value="F:metal ion binding"/>
    <property type="evidence" value="ECO:0007669"/>
    <property type="project" value="UniProtKB-KW"/>
</dbReference>
<evidence type="ECO:0000256" key="6">
    <source>
        <dbReference type="ARBA" id="ARBA00034078"/>
    </source>
</evidence>
<proteinExistence type="predicted"/>
<dbReference type="PRINTS" id="PR00162">
    <property type="entry name" value="RIESKE"/>
</dbReference>
<feature type="domain" description="Rieske" evidence="8">
    <location>
        <begin position="99"/>
        <end position="193"/>
    </location>
</feature>
<dbReference type="AlphaFoldDB" id="A0A7V4XQH3"/>
<keyword evidence="7" id="KW-0812">Transmembrane</keyword>
<keyword evidence="5" id="KW-1015">Disulfide bond</keyword>
<dbReference type="PROSITE" id="PS51296">
    <property type="entry name" value="RIESKE"/>
    <property type="match status" value="1"/>
</dbReference>
<evidence type="ECO:0000256" key="4">
    <source>
        <dbReference type="ARBA" id="ARBA00023014"/>
    </source>
</evidence>
<dbReference type="SUPFAM" id="SSF50022">
    <property type="entry name" value="ISP domain"/>
    <property type="match status" value="1"/>
</dbReference>
<sequence>MVQLLMAVRQEIRMENDPKHHQQQDHPHATPVTELGSNVIVISRRSFFGALLGIGGVAMSALLAIPVLRYVLYPLYANDTLSKWSKIGLVDSLPAAGSPPVMKRITFRKIDGWRETVTTESVYVERTANGKLRVLSSICPHLGCTVQWRASKGDFLCPCHGSVYSQQGKLMKGPARRGMDPLPTKQEEGELLVHFEFFREDVPYREVVS</sequence>
<gene>
    <name evidence="9" type="ORF">ENW50_01410</name>
</gene>
<dbReference type="InterPro" id="IPR017941">
    <property type="entry name" value="Rieske_2Fe-2S"/>
</dbReference>
<dbReference type="InterPro" id="IPR014349">
    <property type="entry name" value="Rieske_Fe-S_prot"/>
</dbReference>
<evidence type="ECO:0000256" key="7">
    <source>
        <dbReference type="SAM" id="Phobius"/>
    </source>
</evidence>
<name>A0A7V4XQH3_9BACT</name>
<evidence type="ECO:0000256" key="2">
    <source>
        <dbReference type="ARBA" id="ARBA00022723"/>
    </source>
</evidence>
<dbReference type="EMBL" id="DTKL01000010">
    <property type="protein sequence ID" value="HGY93339.1"/>
    <property type="molecule type" value="Genomic_DNA"/>
</dbReference>
<keyword evidence="1" id="KW-0001">2Fe-2S</keyword>